<evidence type="ECO:0000313" key="2">
    <source>
        <dbReference type="EMBL" id="SEK70151.1"/>
    </source>
</evidence>
<dbReference type="InterPro" id="IPR011990">
    <property type="entry name" value="TPR-like_helical_dom_sf"/>
</dbReference>
<reference evidence="2 3" key="1">
    <citation type="submission" date="2016-10" db="EMBL/GenBank/DDBJ databases">
        <authorList>
            <person name="de Groot N.N."/>
        </authorList>
    </citation>
    <scope>NUCLEOTIDE SEQUENCE [LARGE SCALE GENOMIC DNA]</scope>
    <source>
        <strain evidence="2 3">DSM 14858</strain>
    </source>
</reference>
<gene>
    <name evidence="2" type="ORF">SAMN04488526_1275</name>
</gene>
<accession>A0A1H7J5Z7</accession>
<evidence type="ECO:0000313" key="3">
    <source>
        <dbReference type="Proteomes" id="UP000199283"/>
    </source>
</evidence>
<dbReference type="SUPFAM" id="SSF48452">
    <property type="entry name" value="TPR-like"/>
    <property type="match status" value="1"/>
</dbReference>
<feature type="chain" id="PRO_5011628393" evidence="1">
    <location>
        <begin position="20"/>
        <end position="281"/>
    </location>
</feature>
<organism evidence="2 3">
    <name type="scientific">Jannaschia helgolandensis</name>
    <dbReference type="NCBI Taxonomy" id="188906"/>
    <lineage>
        <taxon>Bacteria</taxon>
        <taxon>Pseudomonadati</taxon>
        <taxon>Pseudomonadota</taxon>
        <taxon>Alphaproteobacteria</taxon>
        <taxon>Rhodobacterales</taxon>
        <taxon>Roseobacteraceae</taxon>
        <taxon>Jannaschia</taxon>
    </lineage>
</organism>
<feature type="signal peptide" evidence="1">
    <location>
        <begin position="1"/>
        <end position="19"/>
    </location>
</feature>
<dbReference type="Proteomes" id="UP000199283">
    <property type="component" value="Unassembled WGS sequence"/>
</dbReference>
<protein>
    <submittedName>
        <fullName evidence="2">Flp pilus assembly protein TadD, contains TPR repeats</fullName>
    </submittedName>
</protein>
<dbReference type="Gene3D" id="1.25.40.10">
    <property type="entry name" value="Tetratricopeptide repeat domain"/>
    <property type="match status" value="1"/>
</dbReference>
<sequence>MRHPVFFALLLGSAAILSACGQTGQGDVTRAVNNAAAAEADSIRQIMLTVADPGEAVTYFQRQVDAEPDEIEHQRGLARSLVRGGRQSEAVLAWRKVVDHDDSNNDDMVSLADALIRTSDWAAAKIVLDTIPPTHETFDRYKLEAVVADSNQQWTKADSFYETAVGLTTTPAGVLNNWGYSKLTRGDGEAAERLFTEAITYDPKLFTAKNNLVLARATRRVYALPIVPMTQEERAQLLHTGALAAIKRGDTDIGRSMLEDAIDTHPRYFEPAVRALEALNS</sequence>
<name>A0A1H7J5Z7_9RHOB</name>
<dbReference type="STRING" id="188906.SAMN04488526_1275"/>
<keyword evidence="1" id="KW-0732">Signal</keyword>
<evidence type="ECO:0000256" key="1">
    <source>
        <dbReference type="SAM" id="SignalP"/>
    </source>
</evidence>
<dbReference type="PROSITE" id="PS51257">
    <property type="entry name" value="PROKAR_LIPOPROTEIN"/>
    <property type="match status" value="1"/>
</dbReference>
<dbReference type="AlphaFoldDB" id="A0A1H7J5Z7"/>
<proteinExistence type="predicted"/>
<keyword evidence="3" id="KW-1185">Reference proteome</keyword>
<dbReference type="OrthoDB" id="7819234at2"/>
<dbReference type="RefSeq" id="WP_092760749.1">
    <property type="nucleotide sequence ID" value="NZ_FNZQ01000001.1"/>
</dbReference>
<dbReference type="EMBL" id="FNZQ01000001">
    <property type="protein sequence ID" value="SEK70151.1"/>
    <property type="molecule type" value="Genomic_DNA"/>
</dbReference>